<dbReference type="Proteomes" id="UP001250698">
    <property type="component" value="Unassembled WGS sequence"/>
</dbReference>
<name>A0ABU3TN41_9BACT</name>
<comment type="caution">
    <text evidence="2">The sequence shown here is derived from an EMBL/GenBank/DDBJ whole genome shotgun (WGS) entry which is preliminary data.</text>
</comment>
<reference evidence="2 3" key="1">
    <citation type="submission" date="2023-10" db="EMBL/GenBank/DDBJ databases">
        <title>Hymenobacter endophyticus sp. nov., an isolate from the leaf tissues of wheat.</title>
        <authorList>
            <person name="Dai Y."/>
        </authorList>
    </citation>
    <scope>NUCLEOTIDE SEQUENCE [LARGE SCALE GENOMIC DNA]</scope>
    <source>
        <strain evidence="2 3">ZK17L-C2</strain>
    </source>
</reference>
<gene>
    <name evidence="2" type="ORF">ROI90_20560</name>
</gene>
<dbReference type="EMBL" id="JAWDJT010000020">
    <property type="protein sequence ID" value="MDU0372811.1"/>
    <property type="molecule type" value="Genomic_DNA"/>
</dbReference>
<keyword evidence="3" id="KW-1185">Reference proteome</keyword>
<evidence type="ECO:0000256" key="1">
    <source>
        <dbReference type="SAM" id="SignalP"/>
    </source>
</evidence>
<evidence type="ECO:0000313" key="2">
    <source>
        <dbReference type="EMBL" id="MDU0372811.1"/>
    </source>
</evidence>
<protein>
    <recommendedName>
        <fullName evidence="4">Phosphate starvation-inducible protein PsiF</fullName>
    </recommendedName>
</protein>
<proteinExistence type="predicted"/>
<keyword evidence="1" id="KW-0732">Signal</keyword>
<feature type="signal peptide" evidence="1">
    <location>
        <begin position="1"/>
        <end position="19"/>
    </location>
</feature>
<feature type="chain" id="PRO_5045607729" description="Phosphate starvation-inducible protein PsiF" evidence="1">
    <location>
        <begin position="20"/>
        <end position="74"/>
    </location>
</feature>
<organism evidence="2 3">
    <name type="scientific">Hymenobacter endophyticus</name>
    <dbReference type="NCBI Taxonomy" id="3076335"/>
    <lineage>
        <taxon>Bacteria</taxon>
        <taxon>Pseudomonadati</taxon>
        <taxon>Bacteroidota</taxon>
        <taxon>Cytophagia</taxon>
        <taxon>Cytophagales</taxon>
        <taxon>Hymenobacteraceae</taxon>
        <taxon>Hymenobacter</taxon>
    </lineage>
</organism>
<evidence type="ECO:0008006" key="4">
    <source>
        <dbReference type="Google" id="ProtNLM"/>
    </source>
</evidence>
<evidence type="ECO:0000313" key="3">
    <source>
        <dbReference type="Proteomes" id="UP001250698"/>
    </source>
</evidence>
<dbReference type="RefSeq" id="WP_316000166.1">
    <property type="nucleotide sequence ID" value="NZ_JAWDJT010000020.1"/>
</dbReference>
<accession>A0ABU3TN41</accession>
<sequence length="74" mass="7366">MKNALLALCLFAFAGSAVAHEGHDAGKKGKKKEACTAEMAAKCAKTGATAATPSCCMKKGAKTAAVTPAPVKSL</sequence>